<reference evidence="17 19" key="3">
    <citation type="submission" date="2020-05" db="EMBL/GenBank/DDBJ databases">
        <title>FDA dAtabase for Regulatory Grade micrObial Sequences (FDA-ARGOS): Supporting development and validation of Infectious Disease Dx tests.</title>
        <authorList>
            <person name="Pederson C."/>
            <person name="Tallon L."/>
            <person name="Sadzewicz L."/>
            <person name="Zhao X."/>
            <person name="Vavikolanu K."/>
            <person name="Mehta A."/>
            <person name="Aluvathingal J."/>
            <person name="Nadendla S."/>
            <person name="Myers T."/>
            <person name="Yan Y."/>
            <person name="Sichtig H."/>
        </authorList>
    </citation>
    <scope>NUCLEOTIDE SEQUENCE [LARGE SCALE GENOMIC DNA]</scope>
    <source>
        <strain evidence="17 19">FDAARGOS_764</strain>
    </source>
</reference>
<comment type="function">
    <text evidence="2 14">This enzyme scavenges exogenous and endogenous cytidine and 2'-deoxycytidine for UMP synthesis.</text>
</comment>
<evidence type="ECO:0000256" key="3">
    <source>
        <dbReference type="ARBA" id="ARBA00006576"/>
    </source>
</evidence>
<organism evidence="17 19">
    <name type="scientific">Finegoldia magna</name>
    <name type="common">Peptostreptococcus magnus</name>
    <dbReference type="NCBI Taxonomy" id="1260"/>
    <lineage>
        <taxon>Bacteria</taxon>
        <taxon>Bacillati</taxon>
        <taxon>Bacillota</taxon>
        <taxon>Tissierellia</taxon>
        <taxon>Tissierellales</taxon>
        <taxon>Peptoniphilaceae</taxon>
        <taxon>Finegoldia</taxon>
    </lineage>
</organism>
<evidence type="ECO:0000313" key="18">
    <source>
        <dbReference type="Proteomes" id="UP000215361"/>
    </source>
</evidence>
<dbReference type="CDD" id="cd01283">
    <property type="entry name" value="cytidine_deaminase"/>
    <property type="match status" value="1"/>
</dbReference>
<dbReference type="AlphaFoldDB" id="A0A133MXW5"/>
<feature type="binding site" evidence="13">
    <location>
        <position position="53"/>
    </location>
    <ligand>
        <name>Zn(2+)</name>
        <dbReference type="ChEBI" id="CHEBI:29105"/>
        <note>catalytic</note>
    </ligand>
</feature>
<keyword evidence="6 13" id="KW-0479">Metal-binding</keyword>
<dbReference type="Proteomes" id="UP000502899">
    <property type="component" value="Chromosome"/>
</dbReference>
<feature type="active site" description="Proton donor" evidence="12">
    <location>
        <position position="55"/>
    </location>
</feature>
<feature type="binding site" evidence="13">
    <location>
        <position position="88"/>
    </location>
    <ligand>
        <name>Zn(2+)</name>
        <dbReference type="ChEBI" id="CHEBI:29105"/>
        <note>catalytic</note>
    </ligand>
</feature>
<dbReference type="EC" id="3.5.4.5" evidence="4 14"/>
<accession>A0A133MXW5</accession>
<evidence type="ECO:0000256" key="2">
    <source>
        <dbReference type="ARBA" id="ARBA00003949"/>
    </source>
</evidence>
<evidence type="ECO:0000259" key="15">
    <source>
        <dbReference type="PROSITE" id="PS51747"/>
    </source>
</evidence>
<comment type="similarity">
    <text evidence="3 14">Belongs to the cytidine and deoxycytidylate deaminase family.</text>
</comment>
<reference evidence="16" key="1">
    <citation type="journal article" date="2017" name="J. Clin. Microbiol.">
        <title>Finegoldia magna Isolated from Orthopedic Joint Implant-Associated Infections.</title>
        <authorList>
            <person name="Soderquist B."/>
            <person name="Bjorklund S."/>
            <person name="Hellmark B."/>
            <person name="Jensen A."/>
            <person name="Bruggemann H."/>
        </authorList>
    </citation>
    <scope>NUCLEOTIDE SEQUENCE</scope>
    <source>
        <strain evidence="16">08T492</strain>
    </source>
</reference>
<sequence>MEINKMYKIALQYKQNAYTPYSNYNVGCCVKDTDGNYFGGCNIENASFSPTICAERTAISKMVSEGCKLIDTILIIGDSDFTYPCGVCRQVIKEFSNEDTRIIVARNEKDYKIYNIEELLPHGFSGDDVNV</sequence>
<reference evidence="18" key="2">
    <citation type="submission" date="2017-04" db="EMBL/GenBank/DDBJ databases">
        <title>Finegoldia magna isolated from orthopedic joint implant-associated infections.</title>
        <authorList>
            <person name="Bjorklund S."/>
            <person name="Bruggemann H."/>
            <person name="Jensen A."/>
            <person name="Hellmark B."/>
            <person name="Soderquist B."/>
        </authorList>
    </citation>
    <scope>NUCLEOTIDE SEQUENCE [LARGE SCALE GENOMIC DNA]</scope>
    <source>
        <strain evidence="18">08T492</strain>
    </source>
</reference>
<comment type="cofactor">
    <cofactor evidence="1 13 14">
        <name>Zn(2+)</name>
        <dbReference type="ChEBI" id="CHEBI:29105"/>
    </cofactor>
</comment>
<evidence type="ECO:0000256" key="8">
    <source>
        <dbReference type="ARBA" id="ARBA00022833"/>
    </source>
</evidence>
<dbReference type="InterPro" id="IPR006262">
    <property type="entry name" value="Cyt_deam_tetra"/>
</dbReference>
<dbReference type="GO" id="GO:0042802">
    <property type="term" value="F:identical protein binding"/>
    <property type="evidence" value="ECO:0007669"/>
    <property type="project" value="UniProtKB-ARBA"/>
</dbReference>
<evidence type="ECO:0000256" key="11">
    <source>
        <dbReference type="ARBA" id="ARBA00049558"/>
    </source>
</evidence>
<proteinExistence type="inferred from homology"/>
<dbReference type="InterPro" id="IPR050202">
    <property type="entry name" value="Cyt/Deoxycyt_deaminase"/>
</dbReference>
<feature type="domain" description="CMP/dCMP-type deaminase" evidence="15">
    <location>
        <begin position="1"/>
        <end position="127"/>
    </location>
</feature>
<evidence type="ECO:0000256" key="6">
    <source>
        <dbReference type="ARBA" id="ARBA00022723"/>
    </source>
</evidence>
<dbReference type="Proteomes" id="UP000215361">
    <property type="component" value="Unassembled WGS sequence"/>
</dbReference>
<dbReference type="PANTHER" id="PTHR11644:SF2">
    <property type="entry name" value="CYTIDINE DEAMINASE"/>
    <property type="match status" value="1"/>
</dbReference>
<dbReference type="SUPFAM" id="SSF53927">
    <property type="entry name" value="Cytidine deaminase-like"/>
    <property type="match status" value="1"/>
</dbReference>
<evidence type="ECO:0000256" key="10">
    <source>
        <dbReference type="ARBA" id="ARBA00049252"/>
    </source>
</evidence>
<dbReference type="PROSITE" id="PS00903">
    <property type="entry name" value="CYT_DCMP_DEAMINASES_1"/>
    <property type="match status" value="1"/>
</dbReference>
<gene>
    <name evidence="17" type="primary">cdd</name>
    <name evidence="16" type="ORF">B9N56_03560</name>
    <name evidence="17" type="ORF">FOC70_06240</name>
</gene>
<evidence type="ECO:0000256" key="4">
    <source>
        <dbReference type="ARBA" id="ARBA00012783"/>
    </source>
</evidence>
<dbReference type="InterPro" id="IPR016193">
    <property type="entry name" value="Cytidine_deaminase-like"/>
</dbReference>
<feature type="binding site" evidence="13">
    <location>
        <position position="85"/>
    </location>
    <ligand>
        <name>Zn(2+)</name>
        <dbReference type="ChEBI" id="CHEBI:29105"/>
        <note>catalytic</note>
    </ligand>
</feature>
<keyword evidence="7 14" id="KW-0378">Hydrolase</keyword>
<dbReference type="GO" id="GO:0004126">
    <property type="term" value="F:cytidine deaminase activity"/>
    <property type="evidence" value="ECO:0007669"/>
    <property type="project" value="UniProtKB-UniRule"/>
</dbReference>
<dbReference type="GO" id="GO:0072527">
    <property type="term" value="P:pyrimidine-containing compound metabolic process"/>
    <property type="evidence" value="ECO:0007669"/>
    <property type="project" value="UniProtKB-ARBA"/>
</dbReference>
<dbReference type="EMBL" id="CP054000">
    <property type="protein sequence ID" value="QKH79961.1"/>
    <property type="molecule type" value="Genomic_DNA"/>
</dbReference>
<dbReference type="EMBL" id="NDYI01000010">
    <property type="protein sequence ID" value="OXZ38482.1"/>
    <property type="molecule type" value="Genomic_DNA"/>
</dbReference>
<dbReference type="FunFam" id="3.40.140.10:FF:000008">
    <property type="entry name" value="Cytidine deaminase"/>
    <property type="match status" value="1"/>
</dbReference>
<dbReference type="GO" id="GO:0055086">
    <property type="term" value="P:nucleobase-containing small molecule metabolic process"/>
    <property type="evidence" value="ECO:0007669"/>
    <property type="project" value="UniProtKB-ARBA"/>
</dbReference>
<dbReference type="InterPro" id="IPR002125">
    <property type="entry name" value="CMP_dCMP_dom"/>
</dbReference>
<evidence type="ECO:0000256" key="13">
    <source>
        <dbReference type="PIRSR" id="PIRSR606262-3"/>
    </source>
</evidence>
<dbReference type="NCBIfam" id="NF004064">
    <property type="entry name" value="PRK05578.1"/>
    <property type="match status" value="1"/>
</dbReference>
<dbReference type="GO" id="GO:0008270">
    <property type="term" value="F:zinc ion binding"/>
    <property type="evidence" value="ECO:0007669"/>
    <property type="project" value="UniProtKB-UniRule"/>
</dbReference>
<dbReference type="NCBIfam" id="TIGR01354">
    <property type="entry name" value="cyt_deam_tetra"/>
    <property type="match status" value="1"/>
</dbReference>
<comment type="catalytic activity">
    <reaction evidence="10 14">
        <text>2'-deoxycytidine + H2O + H(+) = 2'-deoxyuridine + NH4(+)</text>
        <dbReference type="Rhea" id="RHEA:13433"/>
        <dbReference type="ChEBI" id="CHEBI:15377"/>
        <dbReference type="ChEBI" id="CHEBI:15378"/>
        <dbReference type="ChEBI" id="CHEBI:15698"/>
        <dbReference type="ChEBI" id="CHEBI:16450"/>
        <dbReference type="ChEBI" id="CHEBI:28938"/>
        <dbReference type="EC" id="3.5.4.5"/>
    </reaction>
</comment>
<evidence type="ECO:0000256" key="1">
    <source>
        <dbReference type="ARBA" id="ARBA00001947"/>
    </source>
</evidence>
<evidence type="ECO:0000313" key="16">
    <source>
        <dbReference type="EMBL" id="OXZ38482.1"/>
    </source>
</evidence>
<keyword evidence="8 13" id="KW-0862">Zinc</keyword>
<evidence type="ECO:0000313" key="19">
    <source>
        <dbReference type="Proteomes" id="UP000502899"/>
    </source>
</evidence>
<protein>
    <recommendedName>
        <fullName evidence="5 14">Cytidine deaminase</fullName>
        <ecNumber evidence="4 14">3.5.4.5</ecNumber>
    </recommendedName>
    <alternativeName>
        <fullName evidence="9 14">Cytidine aminohydrolase</fullName>
    </alternativeName>
</protein>
<dbReference type="RefSeq" id="WP_002838211.1">
    <property type="nucleotide sequence ID" value="NZ_CAMPWK010000001.1"/>
</dbReference>
<dbReference type="Gene3D" id="3.40.140.10">
    <property type="entry name" value="Cytidine Deaminase, domain 2"/>
    <property type="match status" value="1"/>
</dbReference>
<dbReference type="GO" id="GO:0005829">
    <property type="term" value="C:cytosol"/>
    <property type="evidence" value="ECO:0007669"/>
    <property type="project" value="TreeGrafter"/>
</dbReference>
<dbReference type="PROSITE" id="PS51747">
    <property type="entry name" value="CYT_DCMP_DEAMINASES_2"/>
    <property type="match status" value="1"/>
</dbReference>
<evidence type="ECO:0000256" key="5">
    <source>
        <dbReference type="ARBA" id="ARBA00018266"/>
    </source>
</evidence>
<comment type="catalytic activity">
    <reaction evidence="11 14">
        <text>cytidine + H2O + H(+) = uridine + NH4(+)</text>
        <dbReference type="Rhea" id="RHEA:16069"/>
        <dbReference type="ChEBI" id="CHEBI:15377"/>
        <dbReference type="ChEBI" id="CHEBI:15378"/>
        <dbReference type="ChEBI" id="CHEBI:16704"/>
        <dbReference type="ChEBI" id="CHEBI:17562"/>
        <dbReference type="ChEBI" id="CHEBI:28938"/>
        <dbReference type="EC" id="3.5.4.5"/>
    </reaction>
</comment>
<evidence type="ECO:0000256" key="7">
    <source>
        <dbReference type="ARBA" id="ARBA00022801"/>
    </source>
</evidence>
<dbReference type="Pfam" id="PF00383">
    <property type="entry name" value="dCMP_cyt_deam_1"/>
    <property type="match status" value="1"/>
</dbReference>
<name>A0A133MXW5_FINMA</name>
<evidence type="ECO:0000256" key="14">
    <source>
        <dbReference type="RuleBase" id="RU364006"/>
    </source>
</evidence>
<dbReference type="InterPro" id="IPR016192">
    <property type="entry name" value="APOBEC/CMP_deaminase_Zn-bd"/>
</dbReference>
<evidence type="ECO:0000256" key="12">
    <source>
        <dbReference type="PIRSR" id="PIRSR606262-1"/>
    </source>
</evidence>
<evidence type="ECO:0000313" key="17">
    <source>
        <dbReference type="EMBL" id="QKH79961.1"/>
    </source>
</evidence>
<dbReference type="PANTHER" id="PTHR11644">
    <property type="entry name" value="CYTIDINE DEAMINASE"/>
    <property type="match status" value="1"/>
</dbReference>
<evidence type="ECO:0000256" key="9">
    <source>
        <dbReference type="ARBA" id="ARBA00032005"/>
    </source>
</evidence>